<evidence type="ECO:0000256" key="5">
    <source>
        <dbReference type="ARBA" id="ARBA00022833"/>
    </source>
</evidence>
<dbReference type="Proteomes" id="UP000308549">
    <property type="component" value="Unassembled WGS sequence"/>
</dbReference>
<dbReference type="GO" id="GO:0005634">
    <property type="term" value="C:nucleus"/>
    <property type="evidence" value="ECO:0007669"/>
    <property type="project" value="UniProtKB-SubCell"/>
</dbReference>
<evidence type="ECO:0000256" key="3">
    <source>
        <dbReference type="ARBA" id="ARBA00022723"/>
    </source>
</evidence>
<keyword evidence="4" id="KW-0378">Hydrolase</keyword>
<dbReference type="EMBL" id="NAJL01000075">
    <property type="protein sequence ID" value="TKA22414.1"/>
    <property type="molecule type" value="Genomic_DNA"/>
</dbReference>
<sequence>MAATRHPLSPPPLDELAKVLQRALEANYESASADVTTCPDLTQAPFHLASPGLSGDESAADIGGQAHLAPRPLLEKRYSLLECAKIMNMSEQRGMLIGAGAAPFHVIGQNAELAPNLSWQDDFENIKNLTHVTKVVERQPSDEAQVRCEKLDSTECALMMNLFGSSGATGPVLKITARARKGDEKSFSEFLRVALQREYGDEHQISLGGVFVMKRGNAVFHVMPDFPPEEQLPFKDREAVSDWLTFHDFVAPMVCLTVFHSADPEGLGLRMEHTHCFSSDKNQGGHYHYDVSPGQDGTEGEIEYEAYLNTAKVLYRIDMPQ</sequence>
<accession>A0A4U0TKN6</accession>
<dbReference type="SMART" id="SM01168">
    <property type="entry name" value="DUF1907"/>
    <property type="match status" value="1"/>
</dbReference>
<dbReference type="Pfam" id="PF08925">
    <property type="entry name" value="DUF1907"/>
    <property type="match status" value="1"/>
</dbReference>
<protein>
    <recommendedName>
        <fullName evidence="7">DUF1907 domain-containing protein</fullName>
    </recommendedName>
</protein>
<dbReference type="SUPFAM" id="SSF117856">
    <property type="entry name" value="AF0104/ALDC/Ptd012-like"/>
    <property type="match status" value="1"/>
</dbReference>
<dbReference type="PANTHER" id="PTHR13204">
    <property type="entry name" value="PTD012 PROTEIN"/>
    <property type="match status" value="1"/>
</dbReference>
<dbReference type="CDD" id="cd17298">
    <property type="entry name" value="DUF1907"/>
    <property type="match status" value="1"/>
</dbReference>
<evidence type="ECO:0000259" key="7">
    <source>
        <dbReference type="SMART" id="SM01168"/>
    </source>
</evidence>
<comment type="caution">
    <text evidence="8">The sequence shown here is derived from an EMBL/GenBank/DDBJ whole genome shotgun (WGS) entry which is preliminary data.</text>
</comment>
<feature type="domain" description="DUF1907" evidence="7">
    <location>
        <begin position="19"/>
        <end position="317"/>
    </location>
</feature>
<evidence type="ECO:0000256" key="1">
    <source>
        <dbReference type="ARBA" id="ARBA00004123"/>
    </source>
</evidence>
<keyword evidence="3" id="KW-0479">Metal-binding</keyword>
<dbReference type="GO" id="GO:0016788">
    <property type="term" value="F:hydrolase activity, acting on ester bonds"/>
    <property type="evidence" value="ECO:0007669"/>
    <property type="project" value="TreeGrafter"/>
</dbReference>
<evidence type="ECO:0000313" key="8">
    <source>
        <dbReference type="EMBL" id="TKA22414.1"/>
    </source>
</evidence>
<evidence type="ECO:0000256" key="4">
    <source>
        <dbReference type="ARBA" id="ARBA00022801"/>
    </source>
</evidence>
<dbReference type="OrthoDB" id="5119241at2759"/>
<dbReference type="AlphaFoldDB" id="A0A4U0TKN6"/>
<evidence type="ECO:0000313" key="9">
    <source>
        <dbReference type="Proteomes" id="UP000308549"/>
    </source>
</evidence>
<dbReference type="InterPro" id="IPR015021">
    <property type="entry name" value="C11orf54_DUF1907"/>
</dbReference>
<organism evidence="8 9">
    <name type="scientific">Salinomyces thailandicus</name>
    <dbReference type="NCBI Taxonomy" id="706561"/>
    <lineage>
        <taxon>Eukaryota</taxon>
        <taxon>Fungi</taxon>
        <taxon>Dikarya</taxon>
        <taxon>Ascomycota</taxon>
        <taxon>Pezizomycotina</taxon>
        <taxon>Dothideomycetes</taxon>
        <taxon>Dothideomycetidae</taxon>
        <taxon>Mycosphaerellales</taxon>
        <taxon>Teratosphaeriaceae</taxon>
        <taxon>Salinomyces</taxon>
    </lineage>
</organism>
<name>A0A4U0TKN6_9PEZI</name>
<evidence type="ECO:0000256" key="6">
    <source>
        <dbReference type="ARBA" id="ARBA00023242"/>
    </source>
</evidence>
<gene>
    <name evidence="8" type="ORF">B0A50_07920</name>
</gene>
<proteinExistence type="predicted"/>
<comment type="subcellular location">
    <subcellularLocation>
        <location evidence="1">Nucleus</location>
    </subcellularLocation>
</comment>
<evidence type="ECO:0000256" key="2">
    <source>
        <dbReference type="ARBA" id="ARBA00011245"/>
    </source>
</evidence>
<keyword evidence="9" id="KW-1185">Reference proteome</keyword>
<keyword evidence="6" id="KW-0539">Nucleus</keyword>
<reference evidence="8 9" key="1">
    <citation type="submission" date="2017-03" db="EMBL/GenBank/DDBJ databases">
        <title>Genomes of endolithic fungi from Antarctica.</title>
        <authorList>
            <person name="Coleine C."/>
            <person name="Masonjones S."/>
            <person name="Stajich J.E."/>
        </authorList>
    </citation>
    <scope>NUCLEOTIDE SEQUENCE [LARGE SCALE GENOMIC DNA]</scope>
    <source>
        <strain evidence="8 9">CCFEE 6315</strain>
    </source>
</reference>
<keyword evidence="5" id="KW-0862">Zinc</keyword>
<comment type="subunit">
    <text evidence="2">Monomer.</text>
</comment>
<dbReference type="GO" id="GO:0008270">
    <property type="term" value="F:zinc ion binding"/>
    <property type="evidence" value="ECO:0007669"/>
    <property type="project" value="TreeGrafter"/>
</dbReference>
<dbReference type="PANTHER" id="PTHR13204:SF1">
    <property type="entry name" value="ESTER HYDROLASE C11ORF54"/>
    <property type="match status" value="1"/>
</dbReference>